<dbReference type="EMBL" id="KL983262">
    <property type="protein sequence ID" value="KFK23026.1"/>
    <property type="molecule type" value="Genomic_DNA"/>
</dbReference>
<reference evidence="2" key="1">
    <citation type="journal article" date="2015" name="Nat. Plants">
        <title>Genome expansion of Arabis alpina linked with retrotransposition and reduced symmetric DNA methylation.</title>
        <authorList>
            <person name="Willing E.M."/>
            <person name="Rawat V."/>
            <person name="Mandakova T."/>
            <person name="Maumus F."/>
            <person name="James G.V."/>
            <person name="Nordstroem K.J."/>
            <person name="Becker C."/>
            <person name="Warthmann N."/>
            <person name="Chica C."/>
            <person name="Szarzynska B."/>
            <person name="Zytnicki M."/>
            <person name="Albani M.C."/>
            <person name="Kiefer C."/>
            <person name="Bergonzi S."/>
            <person name="Castaings L."/>
            <person name="Mateos J.L."/>
            <person name="Berns M.C."/>
            <person name="Bujdoso N."/>
            <person name="Piofczyk T."/>
            <person name="de Lorenzo L."/>
            <person name="Barrero-Sicilia C."/>
            <person name="Mateos I."/>
            <person name="Piednoel M."/>
            <person name="Hagmann J."/>
            <person name="Chen-Min-Tao R."/>
            <person name="Iglesias-Fernandez R."/>
            <person name="Schuster S.C."/>
            <person name="Alonso-Blanco C."/>
            <person name="Roudier F."/>
            <person name="Carbonero P."/>
            <person name="Paz-Ares J."/>
            <person name="Davis S.J."/>
            <person name="Pecinka A."/>
            <person name="Quesneville H."/>
            <person name="Colot V."/>
            <person name="Lysak M.A."/>
            <person name="Weigel D."/>
            <person name="Coupland G."/>
            <person name="Schneeberger K."/>
        </authorList>
    </citation>
    <scope>NUCLEOTIDE SEQUENCE [LARGE SCALE GENOMIC DNA]</scope>
    <source>
        <strain evidence="2">cv. Pajares</strain>
    </source>
</reference>
<dbReference type="AlphaFoldDB" id="A0A087FZH4"/>
<protein>
    <submittedName>
        <fullName evidence="1">Uncharacterized protein</fullName>
    </submittedName>
</protein>
<feature type="non-terminal residue" evidence="1">
    <location>
        <position position="62"/>
    </location>
</feature>
<feature type="non-terminal residue" evidence="1">
    <location>
        <position position="1"/>
    </location>
</feature>
<keyword evidence="2" id="KW-1185">Reference proteome</keyword>
<name>A0A087FZH4_ARAAL</name>
<dbReference type="Proteomes" id="UP000029120">
    <property type="component" value="Unassembled WGS sequence"/>
</dbReference>
<evidence type="ECO:0000313" key="1">
    <source>
        <dbReference type="EMBL" id="KFK23026.1"/>
    </source>
</evidence>
<proteinExistence type="predicted"/>
<gene>
    <name evidence="1" type="ORF">AALP_AAs54940U000100</name>
</gene>
<dbReference type="Gramene" id="KFK23026">
    <property type="protein sequence ID" value="KFK23026"/>
    <property type="gene ID" value="AALP_AAs54940U000100"/>
</dbReference>
<accession>A0A087FZH4</accession>
<evidence type="ECO:0000313" key="2">
    <source>
        <dbReference type="Proteomes" id="UP000029120"/>
    </source>
</evidence>
<sequence length="62" mass="7197">TWTSSSKIGRGRDGVGNRGVKSQQFSFFVFREALEDFINLIIMFERLTEKRKLIEPSCKTLK</sequence>
<organism evidence="1 2">
    <name type="scientific">Arabis alpina</name>
    <name type="common">Alpine rock-cress</name>
    <dbReference type="NCBI Taxonomy" id="50452"/>
    <lineage>
        <taxon>Eukaryota</taxon>
        <taxon>Viridiplantae</taxon>
        <taxon>Streptophyta</taxon>
        <taxon>Embryophyta</taxon>
        <taxon>Tracheophyta</taxon>
        <taxon>Spermatophyta</taxon>
        <taxon>Magnoliopsida</taxon>
        <taxon>eudicotyledons</taxon>
        <taxon>Gunneridae</taxon>
        <taxon>Pentapetalae</taxon>
        <taxon>rosids</taxon>
        <taxon>malvids</taxon>
        <taxon>Brassicales</taxon>
        <taxon>Brassicaceae</taxon>
        <taxon>Arabideae</taxon>
        <taxon>Arabis</taxon>
    </lineage>
</organism>